<evidence type="ECO:0000256" key="1">
    <source>
        <dbReference type="ARBA" id="ARBA00037883"/>
    </source>
</evidence>
<comment type="similarity">
    <text evidence="2">Belongs to the choline/ethanolamine kinase family.</text>
</comment>
<dbReference type="GO" id="GO:0005737">
    <property type="term" value="C:cytoplasm"/>
    <property type="evidence" value="ECO:0007669"/>
    <property type="project" value="TreeGrafter"/>
</dbReference>
<dbReference type="Proteomes" id="UP000291404">
    <property type="component" value="Unassembled WGS sequence"/>
</dbReference>
<dbReference type="GO" id="GO:0006646">
    <property type="term" value="P:phosphatidylethanolamine biosynthetic process"/>
    <property type="evidence" value="ECO:0007669"/>
    <property type="project" value="TreeGrafter"/>
</dbReference>
<dbReference type="AlphaFoldDB" id="A0A4Q9LK31"/>
<protein>
    <recommendedName>
        <fullName evidence="3">ethanolamine kinase</fullName>
        <ecNumber evidence="3">2.7.1.82</ecNumber>
    </recommendedName>
</protein>
<dbReference type="PANTHER" id="PTHR22603:SF66">
    <property type="entry name" value="ETHANOLAMINE KINASE"/>
    <property type="match status" value="1"/>
</dbReference>
<dbReference type="PANTHER" id="PTHR22603">
    <property type="entry name" value="CHOLINE/ETHANOALAMINE KINASE"/>
    <property type="match status" value="1"/>
</dbReference>
<dbReference type="GO" id="GO:0004305">
    <property type="term" value="F:ethanolamine kinase activity"/>
    <property type="evidence" value="ECO:0007669"/>
    <property type="project" value="UniProtKB-EC"/>
</dbReference>
<keyword evidence="5" id="KW-1185">Reference proteome</keyword>
<dbReference type="VEuPathDB" id="MicrosporidiaDB:CWI36_0212p0030"/>
<dbReference type="EMBL" id="PITI01000212">
    <property type="protein sequence ID" value="TBU07885.1"/>
    <property type="molecule type" value="Genomic_DNA"/>
</dbReference>
<proteinExistence type="inferred from homology"/>
<sequence>MNFSARKMLKNVENYFKVKPLSYKKITIAYSNHVYAIELPDKRKFIYKESPIENIEAKTLNLNHFTDKKLNKEDIIEGNNLTNNNNLNQKIKICEDFWLKYKQNEINDISLNKCKHKSNFKSINIPNVDTLVSLYLGFPKILFYDENYRIEEYVEHDEVEWCEIENIARAAVSYHRQNISFLEDYDSVLSNISGIDFKNTKFGFSISSEEKIIRTIFNKIKNIKFSEIMKQECAVELNTGKNLYFMDKVQDYDSDETICKICYPLFHHKTSIVHNDIHLKNMMKIGEDIRLIDYEYTSTGCFLMDIGNIFCEKMFDYTVDCIPKMERGYSENDKKIFIFDYLKIMFNQDFKKNNENSFFIKKGESIFENLNFKDCIYFENDIHINNFVSKVLKFIDKIQAYSHLFWYLWSRKLILQNKFPCEDFDYKIYSEYRLLFLFKKGMVSKDEIILLSDELN</sequence>
<keyword evidence="4" id="KW-0418">Kinase</keyword>
<evidence type="ECO:0000256" key="2">
    <source>
        <dbReference type="ARBA" id="ARBA00038211"/>
    </source>
</evidence>
<accession>A0A4Q9LK31</accession>
<keyword evidence="4" id="KW-0808">Transferase</keyword>
<comment type="pathway">
    <text evidence="1">Phospholipid metabolism; phosphatidylethanolamine biosynthesis; phosphatidylethanolamine from ethanolamine: step 1/3.</text>
</comment>
<evidence type="ECO:0000313" key="4">
    <source>
        <dbReference type="EMBL" id="TBU07885.1"/>
    </source>
</evidence>
<organism evidence="4 5">
    <name type="scientific">Hamiltosporidium magnivora</name>
    <dbReference type="NCBI Taxonomy" id="148818"/>
    <lineage>
        <taxon>Eukaryota</taxon>
        <taxon>Fungi</taxon>
        <taxon>Fungi incertae sedis</taxon>
        <taxon>Microsporidia</taxon>
        <taxon>Dubosqiidae</taxon>
        <taxon>Hamiltosporidium</taxon>
    </lineage>
</organism>
<dbReference type="Pfam" id="PF01633">
    <property type="entry name" value="Choline_kinase"/>
    <property type="match status" value="1"/>
</dbReference>
<dbReference type="InterPro" id="IPR011009">
    <property type="entry name" value="Kinase-like_dom_sf"/>
</dbReference>
<gene>
    <name evidence="4" type="ORF">CWI36_0212p0030</name>
</gene>
<dbReference type="VEuPathDB" id="MicrosporidiaDB:CWI39_0052p0020"/>
<dbReference type="Gene3D" id="3.90.1200.10">
    <property type="match status" value="1"/>
</dbReference>
<dbReference type="EC" id="2.7.1.82" evidence="3"/>
<evidence type="ECO:0000256" key="3">
    <source>
        <dbReference type="ARBA" id="ARBA00038874"/>
    </source>
</evidence>
<dbReference type="STRING" id="148818.A0A4Q9LK31"/>
<reference evidence="4 5" key="1">
    <citation type="submission" date="2017-12" db="EMBL/GenBank/DDBJ databases">
        <authorList>
            <person name="Pombert J.-F."/>
            <person name="Haag K.L."/>
            <person name="Ebert D."/>
        </authorList>
    </citation>
    <scope>NUCLEOTIDE SEQUENCE [LARGE SCALE GENOMIC DNA]</scope>
    <source>
        <strain evidence="4">BE-OM-2</strain>
    </source>
</reference>
<name>A0A4Q9LK31_9MICR</name>
<comment type="caution">
    <text evidence="4">The sequence shown here is derived from an EMBL/GenBank/DDBJ whole genome shotgun (WGS) entry which is preliminary data.</text>
</comment>
<evidence type="ECO:0000313" key="5">
    <source>
        <dbReference type="Proteomes" id="UP000291404"/>
    </source>
</evidence>
<dbReference type="SUPFAM" id="SSF56112">
    <property type="entry name" value="Protein kinase-like (PK-like)"/>
    <property type="match status" value="1"/>
</dbReference>